<dbReference type="PATRIC" id="fig|937777.3.peg.1557"/>
<dbReference type="KEGG" id="dpd:Deipe_1555"/>
<gene>
    <name evidence="1" type="ordered locus">Deipe_1555</name>
</gene>
<dbReference type="HOGENOM" id="CLU_2751110_0_0_0"/>
<organism evidence="1 2">
    <name type="scientific">Deinococcus peraridilitoris (strain DSM 19664 / LMG 22246 / CIP 109416 / KR-200)</name>
    <dbReference type="NCBI Taxonomy" id="937777"/>
    <lineage>
        <taxon>Bacteria</taxon>
        <taxon>Thermotogati</taxon>
        <taxon>Deinococcota</taxon>
        <taxon>Deinococci</taxon>
        <taxon>Deinococcales</taxon>
        <taxon>Deinococcaceae</taxon>
        <taxon>Deinococcus</taxon>
    </lineage>
</organism>
<dbReference type="STRING" id="937777.Deipe_1555"/>
<evidence type="ECO:0000313" key="2">
    <source>
        <dbReference type="Proteomes" id="UP000010467"/>
    </source>
</evidence>
<dbReference type="AlphaFoldDB" id="K9ZZU0"/>
<dbReference type="EMBL" id="CP003382">
    <property type="protein sequence ID" value="AFZ67096.1"/>
    <property type="molecule type" value="Genomic_DNA"/>
</dbReference>
<dbReference type="RefSeq" id="WP_015235404.1">
    <property type="nucleotide sequence ID" value="NC_019793.1"/>
</dbReference>
<keyword evidence="2" id="KW-1185">Reference proteome</keyword>
<dbReference type="Proteomes" id="UP000010467">
    <property type="component" value="Chromosome"/>
</dbReference>
<sequence>MTFTTLLAELYPPRPPVRTARQSAQARQGQFIMQGVFEAARRRRAKNQRLLDEVNTDHGDTEALLEELGR</sequence>
<proteinExistence type="predicted"/>
<reference evidence="2" key="1">
    <citation type="submission" date="2012-03" db="EMBL/GenBank/DDBJ databases">
        <title>Complete sequence of chromosome of Deinococcus peraridilitoris DSM 19664.</title>
        <authorList>
            <person name="Lucas S."/>
            <person name="Copeland A."/>
            <person name="Lapidus A."/>
            <person name="Glavina del Rio T."/>
            <person name="Dalin E."/>
            <person name="Tice H."/>
            <person name="Bruce D."/>
            <person name="Goodwin L."/>
            <person name="Pitluck S."/>
            <person name="Peters L."/>
            <person name="Mikhailova N."/>
            <person name="Lu M."/>
            <person name="Kyrpides N."/>
            <person name="Mavromatis K."/>
            <person name="Ivanova N."/>
            <person name="Brettin T."/>
            <person name="Detter J.C."/>
            <person name="Han C."/>
            <person name="Larimer F."/>
            <person name="Land M."/>
            <person name="Hauser L."/>
            <person name="Markowitz V."/>
            <person name="Cheng J.-F."/>
            <person name="Hugenholtz P."/>
            <person name="Woyke T."/>
            <person name="Wu D."/>
            <person name="Pukall R."/>
            <person name="Steenblock K."/>
            <person name="Brambilla E."/>
            <person name="Klenk H.-P."/>
            <person name="Eisen J.A."/>
        </authorList>
    </citation>
    <scope>NUCLEOTIDE SEQUENCE [LARGE SCALE GENOMIC DNA]</scope>
    <source>
        <strain evidence="2">DSM 19664 / LMG 22246 / CIP 109416 / KR-200</strain>
    </source>
</reference>
<protein>
    <submittedName>
        <fullName evidence="1">Uncharacterized protein</fullName>
    </submittedName>
</protein>
<evidence type="ECO:0000313" key="1">
    <source>
        <dbReference type="EMBL" id="AFZ67096.1"/>
    </source>
</evidence>
<accession>K9ZZU0</accession>
<name>K9ZZU0_DEIPD</name>